<gene>
    <name evidence="5" type="ORF">CTEN210_07877</name>
</gene>
<dbReference type="Proteomes" id="UP001054902">
    <property type="component" value="Unassembled WGS sequence"/>
</dbReference>
<evidence type="ECO:0000256" key="2">
    <source>
        <dbReference type="SAM" id="Coils"/>
    </source>
</evidence>
<dbReference type="PANTHER" id="PTHR48070:SF6">
    <property type="entry name" value="ESTERASE OVCA2"/>
    <property type="match status" value="1"/>
</dbReference>
<evidence type="ECO:0000313" key="5">
    <source>
        <dbReference type="EMBL" id="GFH51401.1"/>
    </source>
</evidence>
<evidence type="ECO:0000313" key="6">
    <source>
        <dbReference type="Proteomes" id="UP001054902"/>
    </source>
</evidence>
<proteinExistence type="predicted"/>
<dbReference type="InterPro" id="IPR050593">
    <property type="entry name" value="LovG"/>
</dbReference>
<keyword evidence="6" id="KW-1185">Reference proteome</keyword>
<feature type="domain" description="Serine hydrolase" evidence="4">
    <location>
        <begin position="2"/>
        <end position="200"/>
    </location>
</feature>
<organism evidence="5 6">
    <name type="scientific">Chaetoceros tenuissimus</name>
    <dbReference type="NCBI Taxonomy" id="426638"/>
    <lineage>
        <taxon>Eukaryota</taxon>
        <taxon>Sar</taxon>
        <taxon>Stramenopiles</taxon>
        <taxon>Ochrophyta</taxon>
        <taxon>Bacillariophyta</taxon>
        <taxon>Coscinodiscophyceae</taxon>
        <taxon>Chaetocerotophycidae</taxon>
        <taxon>Chaetocerotales</taxon>
        <taxon>Chaetocerotaceae</taxon>
        <taxon>Chaetoceros</taxon>
    </lineage>
</organism>
<keyword evidence="2" id="KW-0175">Coiled coil</keyword>
<feature type="region of interest" description="Disordered" evidence="3">
    <location>
        <begin position="326"/>
        <end position="352"/>
    </location>
</feature>
<feature type="compositionally biased region" description="Basic and acidic residues" evidence="3">
    <location>
        <begin position="335"/>
        <end position="346"/>
    </location>
</feature>
<protein>
    <recommendedName>
        <fullName evidence="4">Serine hydrolase domain-containing protein</fullName>
    </recommendedName>
</protein>
<dbReference type="InterPro" id="IPR005645">
    <property type="entry name" value="FSH-like_dom"/>
</dbReference>
<dbReference type="Pfam" id="PF03959">
    <property type="entry name" value="FSH1"/>
    <property type="match status" value="1"/>
</dbReference>
<reference evidence="5 6" key="1">
    <citation type="journal article" date="2021" name="Sci. Rep.">
        <title>The genome of the diatom Chaetoceros tenuissimus carries an ancient integrated fragment of an extant virus.</title>
        <authorList>
            <person name="Hongo Y."/>
            <person name="Kimura K."/>
            <person name="Takaki Y."/>
            <person name="Yoshida Y."/>
            <person name="Baba S."/>
            <person name="Kobayashi G."/>
            <person name="Nagasaki K."/>
            <person name="Hano T."/>
            <person name="Tomaru Y."/>
        </authorList>
    </citation>
    <scope>NUCLEOTIDE SEQUENCE [LARGE SCALE GENOMIC DNA]</scope>
    <source>
        <strain evidence="5 6">NIES-3715</strain>
    </source>
</reference>
<dbReference type="InterPro" id="IPR029058">
    <property type="entry name" value="AB_hydrolase_fold"/>
</dbReference>
<dbReference type="Gene3D" id="3.40.50.1820">
    <property type="entry name" value="alpha/beta hydrolase"/>
    <property type="match status" value="1"/>
</dbReference>
<sequence length="352" mass="39421">MKIRVLCLHDESSSAVRLINELKQLGERLHHKNKIELSFVNSPHILPQTSDLDEANEIDKDDLDRVWYYSGKDDAMKKIGLDASILHLRQIWSHSLYSNPFHGVLGIGQGATVAALLPLLRYEDLLSNDDNEQNNTKLMFEGLRFGIFINGKDILSEGQNTTKETDEAEREFVDACQISSLHIFNTSGNESESRKLYKRYGGDSADSNAEQSFTSGSRIDAKLMNILGKFLVKQKNSIVATTKTTFTNDKDIEGSKHANDALVELEKTKMELARIEEKALEVVSEEIRKNPPKALMAMIMPDGKRGGTLVGGYVGDRDAFRSEEFVQSGGAPCPEEFKLPTQDRVENNQINQ</sequence>
<keyword evidence="1" id="KW-0378">Hydrolase</keyword>
<dbReference type="GO" id="GO:0005634">
    <property type="term" value="C:nucleus"/>
    <property type="evidence" value="ECO:0007669"/>
    <property type="project" value="TreeGrafter"/>
</dbReference>
<name>A0AAD3CSI4_9STRA</name>
<dbReference type="PANTHER" id="PTHR48070">
    <property type="entry name" value="ESTERASE OVCA2"/>
    <property type="match status" value="1"/>
</dbReference>
<evidence type="ECO:0000256" key="3">
    <source>
        <dbReference type="SAM" id="MobiDB-lite"/>
    </source>
</evidence>
<accession>A0AAD3CSI4</accession>
<feature type="coiled-coil region" evidence="2">
    <location>
        <begin position="258"/>
        <end position="285"/>
    </location>
</feature>
<dbReference type="GO" id="GO:0005737">
    <property type="term" value="C:cytoplasm"/>
    <property type="evidence" value="ECO:0007669"/>
    <property type="project" value="TreeGrafter"/>
</dbReference>
<evidence type="ECO:0000256" key="1">
    <source>
        <dbReference type="ARBA" id="ARBA00022801"/>
    </source>
</evidence>
<dbReference type="AlphaFoldDB" id="A0AAD3CSI4"/>
<dbReference type="GO" id="GO:0016787">
    <property type="term" value="F:hydrolase activity"/>
    <property type="evidence" value="ECO:0007669"/>
    <property type="project" value="UniProtKB-KW"/>
</dbReference>
<comment type="caution">
    <text evidence="5">The sequence shown here is derived from an EMBL/GenBank/DDBJ whole genome shotgun (WGS) entry which is preliminary data.</text>
</comment>
<evidence type="ECO:0000259" key="4">
    <source>
        <dbReference type="Pfam" id="PF03959"/>
    </source>
</evidence>
<dbReference type="EMBL" id="BLLK01000045">
    <property type="protein sequence ID" value="GFH51401.1"/>
    <property type="molecule type" value="Genomic_DNA"/>
</dbReference>